<keyword evidence="5" id="KW-0460">Magnesium</keyword>
<dbReference type="SUPFAM" id="SSF56059">
    <property type="entry name" value="Glutathione synthetase ATP-binding domain-like"/>
    <property type="match status" value="1"/>
</dbReference>
<dbReference type="Gene3D" id="3.30.1490.330">
    <property type="match status" value="1"/>
</dbReference>
<name>A0ABX2T4I2_9PROT</name>
<protein>
    <submittedName>
        <fullName evidence="7">Glutathionylspermidine synthase family protein</fullName>
    </submittedName>
</protein>
<evidence type="ECO:0000256" key="1">
    <source>
        <dbReference type="ARBA" id="ARBA00022598"/>
    </source>
</evidence>
<keyword evidence="2" id="KW-0479">Metal-binding</keyword>
<dbReference type="Pfam" id="PF03738">
    <property type="entry name" value="GSP_synth"/>
    <property type="match status" value="1"/>
</dbReference>
<gene>
    <name evidence="7" type="ORF">HND93_05105</name>
</gene>
<evidence type="ECO:0000313" key="8">
    <source>
        <dbReference type="Proteomes" id="UP000584642"/>
    </source>
</evidence>
<dbReference type="SUPFAM" id="SSF52440">
    <property type="entry name" value="PreATP-grasp domain"/>
    <property type="match status" value="1"/>
</dbReference>
<evidence type="ECO:0000256" key="4">
    <source>
        <dbReference type="ARBA" id="ARBA00022840"/>
    </source>
</evidence>
<evidence type="ECO:0000256" key="5">
    <source>
        <dbReference type="ARBA" id="ARBA00022842"/>
    </source>
</evidence>
<evidence type="ECO:0000313" key="7">
    <source>
        <dbReference type="EMBL" id="NYZ19081.1"/>
    </source>
</evidence>
<keyword evidence="3" id="KW-0547">Nucleotide-binding</keyword>
<reference evidence="7 8" key="1">
    <citation type="submission" date="2020-05" db="EMBL/GenBank/DDBJ databases">
        <title>Azospirillum oleiclasticum sp. nov, a nitrogen-fixing and heavy crude oil-emulsifying bacterium isolated from the crude oil of Yumen Oilfield.</title>
        <authorList>
            <person name="Wu D."/>
            <person name="Cai M."/>
            <person name="Zhang X."/>
        </authorList>
    </citation>
    <scope>NUCLEOTIDE SEQUENCE [LARGE SCALE GENOMIC DNA]</scope>
    <source>
        <strain evidence="7 8">ROY-1-1-2</strain>
    </source>
</reference>
<dbReference type="InterPro" id="IPR005494">
    <property type="entry name" value="GSPS_pre-ATP-grasp-like_dom"/>
</dbReference>
<dbReference type="InterPro" id="IPR016185">
    <property type="entry name" value="PreATP-grasp_dom_sf"/>
</dbReference>
<feature type="domain" description="Glutathionylspermidine synthase pre-ATP-grasp-like" evidence="6">
    <location>
        <begin position="12"/>
        <end position="399"/>
    </location>
</feature>
<evidence type="ECO:0000256" key="3">
    <source>
        <dbReference type="ARBA" id="ARBA00022741"/>
    </source>
</evidence>
<evidence type="ECO:0000256" key="2">
    <source>
        <dbReference type="ARBA" id="ARBA00022723"/>
    </source>
</evidence>
<dbReference type="Proteomes" id="UP000584642">
    <property type="component" value="Unassembled WGS sequence"/>
</dbReference>
<accession>A0ABX2T4I2</accession>
<keyword evidence="4" id="KW-0067">ATP-binding</keyword>
<evidence type="ECO:0000259" key="6">
    <source>
        <dbReference type="Pfam" id="PF03738"/>
    </source>
</evidence>
<keyword evidence="8" id="KW-1185">Reference proteome</keyword>
<organism evidence="7 8">
    <name type="scientific">Azospirillum oleiclasticum</name>
    <dbReference type="NCBI Taxonomy" id="2735135"/>
    <lineage>
        <taxon>Bacteria</taxon>
        <taxon>Pseudomonadati</taxon>
        <taxon>Pseudomonadota</taxon>
        <taxon>Alphaproteobacteria</taxon>
        <taxon>Rhodospirillales</taxon>
        <taxon>Azospirillaceae</taxon>
        <taxon>Azospirillum</taxon>
    </lineage>
</organism>
<comment type="caution">
    <text evidence="7">The sequence shown here is derived from an EMBL/GenBank/DDBJ whole genome shotgun (WGS) entry which is preliminary data.</text>
</comment>
<sequence>MRRIAVPPRHDWTATAERHGFTFHTMYGAPYWVEDAAYAFTLREIEADLEAPSAELWAMCLEVVRRAVTDDEILASLAIPRDWWDAVAWSWRRRDRDVYARFDLAYGTGGPAKLLECNADTPTSVYEAAFFQWLWLEEARSRGLIPADADQFNTVQEALIDGFASLQPLWGPCAGPLLNRHTLHFASVRDNDEDHGTILYLRDCAHQAGLRTAVIAIEDIGVDATGRLTDLEDRPILALFKLYPWEWLVEEPFGVHLRGPHAPMVVEPAWKMVLSNKGLLVWLWRMFPGHPNLLPAAFAGTPDAATVGPRVAVKPLLSREGANVRLLSPDLPGGVLDEDGPYGAEGFVVQELHPLPVFDGRHHAVVGSWIAAGRACGIGVREDDGPVTKNLSRFVPHMIL</sequence>
<dbReference type="EMBL" id="JABFDB010000002">
    <property type="protein sequence ID" value="NYZ19081.1"/>
    <property type="molecule type" value="Genomic_DNA"/>
</dbReference>
<proteinExistence type="predicted"/>
<keyword evidence="1" id="KW-0436">Ligase</keyword>
<dbReference type="RefSeq" id="WP_180280860.1">
    <property type="nucleotide sequence ID" value="NZ_JABFDB010000002.1"/>
</dbReference>